<comment type="similarity">
    <text evidence="2">Belongs to the ABC transporter superfamily.</text>
</comment>
<dbReference type="Gene3D" id="3.40.50.300">
    <property type="entry name" value="P-loop containing nucleotide triphosphate hydrolases"/>
    <property type="match status" value="1"/>
</dbReference>
<keyword evidence="8" id="KW-1278">Translocase</keyword>
<evidence type="ECO:0000259" key="10">
    <source>
        <dbReference type="PROSITE" id="PS50893"/>
    </source>
</evidence>
<protein>
    <submittedName>
        <fullName evidence="11">ABC-type dipeptide/oligopeptide/nickel transport system ATPase component</fullName>
    </submittedName>
</protein>
<evidence type="ECO:0000313" key="12">
    <source>
        <dbReference type="Proteomes" id="UP001235840"/>
    </source>
</evidence>
<reference evidence="11 12" key="1">
    <citation type="submission" date="2023-07" db="EMBL/GenBank/DDBJ databases">
        <title>Genomic Encyclopedia of Type Strains, Phase IV (KMG-IV): sequencing the most valuable type-strain genomes for metagenomic binning, comparative biology and taxonomic classification.</title>
        <authorList>
            <person name="Goeker M."/>
        </authorList>
    </citation>
    <scope>NUCLEOTIDE SEQUENCE [LARGE SCALE GENOMIC DNA]</scope>
    <source>
        <strain evidence="11 12">DSM 12751</strain>
    </source>
</reference>
<evidence type="ECO:0000313" key="11">
    <source>
        <dbReference type="EMBL" id="MDQ0166518.1"/>
    </source>
</evidence>
<dbReference type="InterPro" id="IPR027417">
    <property type="entry name" value="P-loop_NTPase"/>
</dbReference>
<comment type="subcellular location">
    <subcellularLocation>
        <location evidence="1">Cell membrane</location>
        <topology evidence="1">Peripheral membrane protein</topology>
    </subcellularLocation>
</comment>
<dbReference type="CDD" id="cd03257">
    <property type="entry name" value="ABC_NikE_OppD_transporters"/>
    <property type="match status" value="1"/>
</dbReference>
<dbReference type="PROSITE" id="PS00211">
    <property type="entry name" value="ABC_TRANSPORTER_1"/>
    <property type="match status" value="1"/>
</dbReference>
<evidence type="ECO:0000256" key="7">
    <source>
        <dbReference type="ARBA" id="ARBA00022840"/>
    </source>
</evidence>
<dbReference type="InterPro" id="IPR003593">
    <property type="entry name" value="AAA+_ATPase"/>
</dbReference>
<dbReference type="SMART" id="SM00382">
    <property type="entry name" value="AAA"/>
    <property type="match status" value="1"/>
</dbReference>
<evidence type="ECO:0000256" key="2">
    <source>
        <dbReference type="ARBA" id="ARBA00005417"/>
    </source>
</evidence>
<dbReference type="SUPFAM" id="SSF52540">
    <property type="entry name" value="P-loop containing nucleoside triphosphate hydrolases"/>
    <property type="match status" value="1"/>
</dbReference>
<dbReference type="InterPro" id="IPR003439">
    <property type="entry name" value="ABC_transporter-like_ATP-bd"/>
</dbReference>
<keyword evidence="5" id="KW-0997">Cell inner membrane</keyword>
<name>A0ABT9VZV7_9BACI</name>
<organism evidence="11 12">
    <name type="scientific">Caldalkalibacillus horti</name>
    <dbReference type="NCBI Taxonomy" id="77523"/>
    <lineage>
        <taxon>Bacteria</taxon>
        <taxon>Bacillati</taxon>
        <taxon>Bacillota</taxon>
        <taxon>Bacilli</taxon>
        <taxon>Bacillales</taxon>
        <taxon>Bacillaceae</taxon>
        <taxon>Caldalkalibacillus</taxon>
    </lineage>
</organism>
<dbReference type="Proteomes" id="UP001235840">
    <property type="component" value="Unassembled WGS sequence"/>
</dbReference>
<dbReference type="PANTHER" id="PTHR43297:SF14">
    <property type="entry name" value="ATPASE AAA-TYPE CORE DOMAIN-CONTAINING PROTEIN"/>
    <property type="match status" value="1"/>
</dbReference>
<dbReference type="PROSITE" id="PS50893">
    <property type="entry name" value="ABC_TRANSPORTER_2"/>
    <property type="match status" value="1"/>
</dbReference>
<dbReference type="Pfam" id="PF00005">
    <property type="entry name" value="ABC_tran"/>
    <property type="match status" value="1"/>
</dbReference>
<keyword evidence="3" id="KW-0813">Transport</keyword>
<keyword evidence="12" id="KW-1185">Reference proteome</keyword>
<evidence type="ECO:0000256" key="9">
    <source>
        <dbReference type="ARBA" id="ARBA00023136"/>
    </source>
</evidence>
<keyword evidence="4" id="KW-1003">Cell membrane</keyword>
<keyword evidence="6" id="KW-0547">Nucleotide-binding</keyword>
<accession>A0ABT9VZV7</accession>
<feature type="domain" description="ABC transporter" evidence="10">
    <location>
        <begin position="5"/>
        <end position="252"/>
    </location>
</feature>
<proteinExistence type="inferred from homology"/>
<keyword evidence="7" id="KW-0067">ATP-binding</keyword>
<keyword evidence="9" id="KW-0472">Membrane</keyword>
<dbReference type="PANTHER" id="PTHR43297">
    <property type="entry name" value="OLIGOPEPTIDE TRANSPORT ATP-BINDING PROTEIN APPD"/>
    <property type="match status" value="1"/>
</dbReference>
<evidence type="ECO:0000256" key="6">
    <source>
        <dbReference type="ARBA" id="ARBA00022741"/>
    </source>
</evidence>
<sequence length="263" mass="29060">MSELLKVSDLSVRLKHSSRAIVQPISFALRTGRVLAIVGESGSGKTLTCKALMQLLDTKKFVLSGSIQFKGKELLSMAEKDIHIWRGKKIAMVVQNPMTAFNPTIRIGSQIVETIRAHQKLGKKEAYAAGIRALERMNLPRCEQLMNSYPDSLSGGMLQRIIIALSLIHDPDILIADEATTALDVKNQNLVLEEFEKIKSSGIGILLVTHDFGVVAKLADDMIVMRQGEIIERGTVFDIFSSPKEKYTKKLLEASNLTRGEAK</sequence>
<dbReference type="InterPro" id="IPR050388">
    <property type="entry name" value="ABC_Ni/Peptide_Import"/>
</dbReference>
<evidence type="ECO:0000256" key="1">
    <source>
        <dbReference type="ARBA" id="ARBA00004202"/>
    </source>
</evidence>
<evidence type="ECO:0000256" key="5">
    <source>
        <dbReference type="ARBA" id="ARBA00022519"/>
    </source>
</evidence>
<evidence type="ECO:0000256" key="4">
    <source>
        <dbReference type="ARBA" id="ARBA00022475"/>
    </source>
</evidence>
<comment type="caution">
    <text evidence="11">The sequence shown here is derived from an EMBL/GenBank/DDBJ whole genome shotgun (WGS) entry which is preliminary data.</text>
</comment>
<evidence type="ECO:0000256" key="3">
    <source>
        <dbReference type="ARBA" id="ARBA00022448"/>
    </source>
</evidence>
<gene>
    <name evidence="11" type="ORF">J2S11_002422</name>
</gene>
<dbReference type="EMBL" id="JAUSTY010000009">
    <property type="protein sequence ID" value="MDQ0166518.1"/>
    <property type="molecule type" value="Genomic_DNA"/>
</dbReference>
<dbReference type="InterPro" id="IPR017871">
    <property type="entry name" value="ABC_transporter-like_CS"/>
</dbReference>
<dbReference type="RefSeq" id="WP_307394789.1">
    <property type="nucleotide sequence ID" value="NZ_BAAADK010000045.1"/>
</dbReference>
<evidence type="ECO:0000256" key="8">
    <source>
        <dbReference type="ARBA" id="ARBA00022967"/>
    </source>
</evidence>